<evidence type="ECO:0000256" key="3">
    <source>
        <dbReference type="ARBA" id="ARBA00014754"/>
    </source>
</evidence>
<dbReference type="SMART" id="SM00858">
    <property type="entry name" value="SAF"/>
    <property type="match status" value="1"/>
</dbReference>
<dbReference type="GO" id="GO:0042597">
    <property type="term" value="C:periplasmic space"/>
    <property type="evidence" value="ECO:0007669"/>
    <property type="project" value="UniProtKB-SubCell"/>
</dbReference>
<dbReference type="STRING" id="29491.GCA_000820065_04028"/>
<evidence type="ECO:0000256" key="1">
    <source>
        <dbReference type="ARBA" id="ARBA00004418"/>
    </source>
</evidence>
<evidence type="ECO:0000256" key="5">
    <source>
        <dbReference type="ARBA" id="ARBA00022764"/>
    </source>
</evidence>
<feature type="transmembrane region" description="Helical" evidence="7">
    <location>
        <begin position="113"/>
        <end position="132"/>
    </location>
</feature>
<accession>A4SL06</accession>
<sequence length="339" mass="37459">MRNATNTGIELGHDGQGRALQHFTHFKYVDAKSLTSIETKQQQLQPVLSHQLGTLVDRVHNTGHKHSLKTLGINHACVLACVRLSMSLQTNSEASIVKYGDMREQLIGLREKMISRLFLILLLFCGISHATASEVTSYLQEMAQEFVLGQLDIPLDAQAHVQAASIDVRLPLSRCEQHLTISLPARMEVRRNTTVYLKCEEEKPWDLYLPVRVSIQKPYVTVATPVAKGDILSESVLTLAYQDQTQIRGDYLSDQAPLIGVRSKRELKPGQPIRLSQVCVVCKGDQVTLSAENSSMQIKTMARALQDGSFGDMISLVNIRSGKTVQGKVSAVGSVVVPF</sequence>
<dbReference type="Gene3D" id="2.30.30.760">
    <property type="match status" value="1"/>
</dbReference>
<keyword evidence="9" id="KW-0969">Cilium</keyword>
<keyword evidence="9" id="KW-0966">Cell projection</keyword>
<proteinExistence type="inferred from homology"/>
<dbReference type="GO" id="GO:0044780">
    <property type="term" value="P:bacterial-type flagellum assembly"/>
    <property type="evidence" value="ECO:0007669"/>
    <property type="project" value="InterPro"/>
</dbReference>
<dbReference type="HOGENOM" id="CLU_070510_4_0_6"/>
<evidence type="ECO:0000256" key="4">
    <source>
        <dbReference type="ARBA" id="ARBA00022729"/>
    </source>
</evidence>
<evidence type="ECO:0000256" key="2">
    <source>
        <dbReference type="ARBA" id="ARBA00010474"/>
    </source>
</evidence>
<reference evidence="10" key="1">
    <citation type="journal article" date="2008" name="BMC Genomics">
        <title>The genome of Aeromonas salmonicida subsp. salmonicida A449: insights into the evolution of a fish pathogen.</title>
        <authorList>
            <person name="Reith M.E."/>
            <person name="Singh R.K."/>
            <person name="Curtis B."/>
            <person name="Boyd J.M."/>
            <person name="Bouevitch A."/>
            <person name="Kimball J."/>
            <person name="Munholland J."/>
            <person name="Murphy C."/>
            <person name="Sarty D."/>
            <person name="Williams J."/>
            <person name="Nash J.H."/>
            <person name="Johnson S.C."/>
            <person name="Brown L.L."/>
        </authorList>
    </citation>
    <scope>NUCLEOTIDE SEQUENCE [LARGE SCALE GENOMIC DNA]</scope>
    <source>
        <strain evidence="10">A449</strain>
    </source>
</reference>
<dbReference type="InterPro" id="IPR041231">
    <property type="entry name" value="FlgA_N"/>
</dbReference>
<evidence type="ECO:0000259" key="8">
    <source>
        <dbReference type="SMART" id="SM00858"/>
    </source>
</evidence>
<dbReference type="InterPro" id="IPR039246">
    <property type="entry name" value="Flagellar_FlgA"/>
</dbReference>
<keyword evidence="5" id="KW-0574">Periplasm</keyword>
<gene>
    <name evidence="9" type="primary">flgA</name>
    <name evidence="9" type="ordered locus">ASA_1486</name>
</gene>
<dbReference type="Proteomes" id="UP000000225">
    <property type="component" value="Chromosome"/>
</dbReference>
<dbReference type="AlphaFoldDB" id="A4SL06"/>
<dbReference type="PANTHER" id="PTHR36307:SF1">
    <property type="entry name" value="FLAGELLA BASAL BODY P-RING FORMATION PROTEIN FLGA"/>
    <property type="match status" value="1"/>
</dbReference>
<feature type="domain" description="SAF" evidence="8">
    <location>
        <begin position="217"/>
        <end position="279"/>
    </location>
</feature>
<keyword evidence="7" id="KW-1133">Transmembrane helix</keyword>
<dbReference type="Pfam" id="PF13144">
    <property type="entry name" value="ChapFlgA"/>
    <property type="match status" value="1"/>
</dbReference>
<dbReference type="Pfam" id="PF17656">
    <property type="entry name" value="ChapFlgA_N"/>
    <property type="match status" value="1"/>
</dbReference>
<comment type="subcellular location">
    <subcellularLocation>
        <location evidence="1">Periplasm</location>
    </subcellularLocation>
</comment>
<dbReference type="InterPro" id="IPR013974">
    <property type="entry name" value="SAF"/>
</dbReference>
<comment type="similarity">
    <text evidence="2">Belongs to the FlgA family.</text>
</comment>
<keyword evidence="7" id="KW-0472">Membrane</keyword>
<organism evidence="9 10">
    <name type="scientific">Aeromonas salmonicida (strain A449)</name>
    <dbReference type="NCBI Taxonomy" id="382245"/>
    <lineage>
        <taxon>Bacteria</taxon>
        <taxon>Pseudomonadati</taxon>
        <taxon>Pseudomonadota</taxon>
        <taxon>Gammaproteobacteria</taxon>
        <taxon>Aeromonadales</taxon>
        <taxon>Aeromonadaceae</taxon>
        <taxon>Aeromonas</taxon>
    </lineage>
</organism>
<evidence type="ECO:0000313" key="10">
    <source>
        <dbReference type="Proteomes" id="UP000000225"/>
    </source>
</evidence>
<keyword evidence="7" id="KW-0812">Transmembrane</keyword>
<keyword evidence="9" id="KW-0282">Flagellum</keyword>
<evidence type="ECO:0000256" key="6">
    <source>
        <dbReference type="ARBA" id="ARBA00025643"/>
    </source>
</evidence>
<dbReference type="PANTHER" id="PTHR36307">
    <property type="entry name" value="FLAGELLA BASAL BODY P-RING FORMATION PROTEIN FLGA"/>
    <property type="match status" value="1"/>
</dbReference>
<comment type="function">
    <text evidence="6">Involved in the assembly process of the P-ring formation. It may associate with FlgF on the rod constituting a structure essential for the P-ring assembly or may act as a modulator protein for the P-ring assembly.</text>
</comment>
<protein>
    <recommendedName>
        <fullName evidence="3">Flagella basal body P-ring formation protein FlgA</fullName>
    </recommendedName>
</protein>
<evidence type="ECO:0000256" key="7">
    <source>
        <dbReference type="SAM" id="Phobius"/>
    </source>
</evidence>
<dbReference type="NCBIfam" id="TIGR03170">
    <property type="entry name" value="flgA_cterm"/>
    <property type="match status" value="1"/>
</dbReference>
<dbReference type="CDD" id="cd11614">
    <property type="entry name" value="SAF_CpaB_FlgA_like"/>
    <property type="match status" value="1"/>
</dbReference>
<dbReference type="KEGG" id="asa:ASA_1486"/>
<dbReference type="Gene3D" id="3.90.1210.10">
    <property type="entry name" value="Antifreeze-like/N-acetylneuraminic acid synthase C-terminal domain"/>
    <property type="match status" value="1"/>
</dbReference>
<name>A4SL06_AERS4</name>
<dbReference type="EMBL" id="CP000644">
    <property type="protein sequence ID" value="ABO89578.1"/>
    <property type="molecule type" value="Genomic_DNA"/>
</dbReference>
<dbReference type="InterPro" id="IPR017585">
    <property type="entry name" value="SAF_FlgA"/>
</dbReference>
<keyword evidence="4" id="KW-0732">Signal</keyword>
<evidence type="ECO:0000313" key="9">
    <source>
        <dbReference type="EMBL" id="ABO89578.1"/>
    </source>
</evidence>
<dbReference type="eggNOG" id="COG1261">
    <property type="taxonomic scope" value="Bacteria"/>
</dbReference>